<protein>
    <recommendedName>
        <fullName evidence="3">Nck-associated protein 5 C-terminal domain-containing protein</fullName>
    </recommendedName>
</protein>
<evidence type="ECO:0000256" key="1">
    <source>
        <dbReference type="SAM" id="Coils"/>
    </source>
</evidence>
<feature type="domain" description="Nck-associated protein 5 C-terminal" evidence="3">
    <location>
        <begin position="1108"/>
        <end position="1170"/>
    </location>
</feature>
<feature type="region of interest" description="Disordered" evidence="2">
    <location>
        <begin position="1105"/>
        <end position="1126"/>
    </location>
</feature>
<dbReference type="InterPro" id="IPR032769">
    <property type="entry name" value="NCKAP5_C"/>
</dbReference>
<feature type="compositionally biased region" description="Basic and acidic residues" evidence="2">
    <location>
        <begin position="1055"/>
        <end position="1078"/>
    </location>
</feature>
<keyword evidence="5" id="KW-1185">Reference proteome</keyword>
<dbReference type="GeneTree" id="ENSGT00530000063607"/>
<accession>A0A3P8WG00</accession>
<feature type="domain" description="Nck-associated protein 5 C-terminal" evidence="3">
    <location>
        <begin position="979"/>
        <end position="1065"/>
    </location>
</feature>
<feature type="compositionally biased region" description="Polar residues" evidence="2">
    <location>
        <begin position="1238"/>
        <end position="1253"/>
    </location>
</feature>
<reference evidence="4" key="3">
    <citation type="submission" date="2025-09" db="UniProtKB">
        <authorList>
            <consortium name="Ensembl"/>
        </authorList>
    </citation>
    <scope>IDENTIFICATION</scope>
</reference>
<feature type="compositionally biased region" description="Polar residues" evidence="2">
    <location>
        <begin position="679"/>
        <end position="698"/>
    </location>
</feature>
<dbReference type="PANTHER" id="PTHR21740">
    <property type="entry name" value="NCK-ASSOCIATED PROTEIN 5"/>
    <property type="match status" value="1"/>
</dbReference>
<feature type="compositionally biased region" description="Polar residues" evidence="2">
    <location>
        <begin position="647"/>
        <end position="659"/>
    </location>
</feature>
<feature type="region of interest" description="Disordered" evidence="2">
    <location>
        <begin position="589"/>
        <end position="698"/>
    </location>
</feature>
<organism evidence="4 5">
    <name type="scientific">Cynoglossus semilaevis</name>
    <name type="common">Tongue sole</name>
    <dbReference type="NCBI Taxonomy" id="244447"/>
    <lineage>
        <taxon>Eukaryota</taxon>
        <taxon>Metazoa</taxon>
        <taxon>Chordata</taxon>
        <taxon>Craniata</taxon>
        <taxon>Vertebrata</taxon>
        <taxon>Euteleostomi</taxon>
        <taxon>Actinopterygii</taxon>
        <taxon>Neopterygii</taxon>
        <taxon>Teleostei</taxon>
        <taxon>Neoteleostei</taxon>
        <taxon>Acanthomorphata</taxon>
        <taxon>Carangaria</taxon>
        <taxon>Pleuronectiformes</taxon>
        <taxon>Pleuronectoidei</taxon>
        <taxon>Cynoglossidae</taxon>
        <taxon>Cynoglossinae</taxon>
        <taxon>Cynoglossus</taxon>
    </lineage>
</organism>
<feature type="region of interest" description="Disordered" evidence="2">
    <location>
        <begin position="321"/>
        <end position="431"/>
    </location>
</feature>
<feature type="region of interest" description="Disordered" evidence="2">
    <location>
        <begin position="502"/>
        <end position="549"/>
    </location>
</feature>
<feature type="region of interest" description="Disordered" evidence="2">
    <location>
        <begin position="52"/>
        <end position="77"/>
    </location>
</feature>
<dbReference type="PANTHER" id="PTHR21740:SF0">
    <property type="entry name" value="NCK-ASSOCIATED PROTEIN 5"/>
    <property type="match status" value="1"/>
</dbReference>
<feature type="coiled-coil region" evidence="1">
    <location>
        <begin position="84"/>
        <end position="143"/>
    </location>
</feature>
<feature type="compositionally biased region" description="Basic and acidic residues" evidence="2">
    <location>
        <begin position="1105"/>
        <end position="1114"/>
    </location>
</feature>
<feature type="region of interest" description="Disordered" evidence="2">
    <location>
        <begin position="1230"/>
        <end position="1286"/>
    </location>
</feature>
<feature type="compositionally biased region" description="Polar residues" evidence="2">
    <location>
        <begin position="352"/>
        <end position="361"/>
    </location>
</feature>
<dbReference type="Pfam" id="PF15246">
    <property type="entry name" value="NCKAP5"/>
    <property type="match status" value="2"/>
</dbReference>
<feature type="compositionally biased region" description="Basic and acidic residues" evidence="2">
    <location>
        <begin position="995"/>
        <end position="1007"/>
    </location>
</feature>
<feature type="compositionally biased region" description="Polar residues" evidence="2">
    <location>
        <begin position="602"/>
        <end position="618"/>
    </location>
</feature>
<feature type="compositionally biased region" description="Polar residues" evidence="2">
    <location>
        <begin position="392"/>
        <end position="407"/>
    </location>
</feature>
<dbReference type="GO" id="GO:0001578">
    <property type="term" value="P:microtubule bundle formation"/>
    <property type="evidence" value="ECO:0007669"/>
    <property type="project" value="TreeGrafter"/>
</dbReference>
<sequence length="1286" mass="140940">MVTLQQNFSSMEKRVQTLKDSLEGPNLDPLDLMKVYKDKLLEKMWKQQEGVEIPAAPEEEPASPEASKSLEDNSGESNPLLERLRALEAENSALSLENDNQRKQYERCLDEVANQVVQALLTQKDLKEECVKLRTRVFDLEQQNRILNVLFQQRVKMSTTPVSTEVQMNGKADVTSERWPSLLSLTCQGSSGSGSGSDLSLSRACSEYSSGSYTWAEGHGCSKQCSKRMSACSVYNNHSVLSEQTELGWKEGHILKGLKCLQTSGSKEQSLKSSAVQCNDCMTSNEGIYSLGVNSGPQGSKQRTPIRKPCKACEGFTALGSDDTGDDKMKVQSREDTDQSKENMEVDDGSSTEEPVNSDLFTSPVKDNYQFLETPGVGPTASPPHCDEGQRNKSLSLRHTDSNNNQERSADHESSPDHVPTQHGRFTTNQQEDVAKDLKSPLLHSKTKMSSPVKEARLCSSLVEVTQWGELVSQPDTKSSQRKLRPQPCDSARKAFILRSKSADGGPAQAKHTHSPLHQKLMKNPWSKGQTSQTGQGIPSKRKNLGKTNVCTTEKEEDFTAAATSTSLENVHHCSPLASPLKFSKTFNKSSGVTDASEGPVKSSQKTSSRLQTSNDPVNDSGPENLPRQERQEQHAVYSPPPAPPGRTTSLLHRTSHGSSPEAHKSEAPTQIWEAAKKTSCSSKPESRETQGNSKTQALVSRQLSLDISTTFHDAPPALLNHSVLQRSQQSVSEPRLSEVLPHVHTNVFYHGVSRNLNSSTSRAVKTAHLVNVRSNDFPETSTFLINGKPQMKHDGVAHDKAHGKIETRCSSFDCEPAKSEGGMMLDWGFDEEGWLFKRSVSVSTRPLLKPVMGMNGMKARSQSFGARYMDRPNFNRPGNVRTQIKTQSGSSLNSLSDLLPGSMSCSSSYHCPMNQSLLNNFMIEEGLTGPTYLGSSRERLQSIKLQQEQVRRIQIEQQFSSAFGTPVSEEPEIQSTITTIEEKVMLGIEENLHKSQEQEKSSDVKQKSSSSLANWFGLRKSRLPGPSGKKTHQSKGKDDKKEQQVPSLRGGKQAKTDKKKDRRKSDGKDCSVGRRESHDAVRSCISMPCPGVALNEIQGHADISRDSKVRSGDEPGSTVDLSPQAAVTGSSCRMRTLDSGIGTIPLPESCSFFSNILHLLPKPSFTPEQSLKTRCVPMSPSEDVSPSHLPRWRVPAGGKDHRPAGVPNSLSESSMTHIPLVPVPTVALLQPAPPQSEPTLTSVSVCQTQSGLSRPRPGGVESRKPASVKPKTKAKKESTRIQLAN</sequence>
<dbReference type="OMA" id="HYTSMEE"/>
<feature type="compositionally biased region" description="Basic and acidic residues" evidence="2">
    <location>
        <begin position="326"/>
        <end position="344"/>
    </location>
</feature>
<dbReference type="STRING" id="244447.ENSCSEP00000023535"/>
<keyword evidence="1" id="KW-0175">Coiled coil</keyword>
<proteinExistence type="predicted"/>
<dbReference type="InterPro" id="IPR026163">
    <property type="entry name" value="Nckap5l"/>
</dbReference>
<dbReference type="GO" id="GO:0035371">
    <property type="term" value="C:microtubule plus-end"/>
    <property type="evidence" value="ECO:0007669"/>
    <property type="project" value="TreeGrafter"/>
</dbReference>
<dbReference type="GO" id="GO:0007019">
    <property type="term" value="P:microtubule depolymerization"/>
    <property type="evidence" value="ECO:0007669"/>
    <property type="project" value="TreeGrafter"/>
</dbReference>
<evidence type="ECO:0000256" key="2">
    <source>
        <dbReference type="SAM" id="MobiDB-lite"/>
    </source>
</evidence>
<dbReference type="Proteomes" id="UP000265120">
    <property type="component" value="Chromosome 16"/>
</dbReference>
<reference evidence="4" key="2">
    <citation type="submission" date="2025-08" db="UniProtKB">
        <authorList>
            <consortium name="Ensembl"/>
        </authorList>
    </citation>
    <scope>IDENTIFICATION</scope>
</reference>
<evidence type="ECO:0000259" key="3">
    <source>
        <dbReference type="Pfam" id="PF15246"/>
    </source>
</evidence>
<dbReference type="Ensembl" id="ENSCSET00000023843.1">
    <property type="protein sequence ID" value="ENSCSEP00000023535.1"/>
    <property type="gene ID" value="ENSCSEG00000015011.1"/>
</dbReference>
<dbReference type="InParanoid" id="A0A3P8WG00"/>
<feature type="compositionally biased region" description="Basic residues" evidence="2">
    <location>
        <begin position="511"/>
        <end position="521"/>
    </location>
</feature>
<name>A0A3P8WG00_CYNSE</name>
<evidence type="ECO:0000313" key="4">
    <source>
        <dbReference type="Ensembl" id="ENSCSEP00000023535.1"/>
    </source>
</evidence>
<feature type="region of interest" description="Disordered" evidence="2">
    <location>
        <begin position="995"/>
        <end position="1078"/>
    </location>
</feature>
<feature type="compositionally biased region" description="Polar residues" evidence="2">
    <location>
        <begin position="527"/>
        <end position="537"/>
    </location>
</feature>
<evidence type="ECO:0000313" key="5">
    <source>
        <dbReference type="Proteomes" id="UP000265120"/>
    </source>
</evidence>
<reference evidence="4 5" key="1">
    <citation type="journal article" date="2014" name="Nat. Genet.">
        <title>Whole-genome sequence of a flatfish provides insights into ZW sex chromosome evolution and adaptation to a benthic lifestyle.</title>
        <authorList>
            <person name="Chen S."/>
            <person name="Zhang G."/>
            <person name="Shao C."/>
            <person name="Huang Q."/>
            <person name="Liu G."/>
            <person name="Zhang P."/>
            <person name="Song W."/>
            <person name="An N."/>
            <person name="Chalopin D."/>
            <person name="Volff J.N."/>
            <person name="Hong Y."/>
            <person name="Li Q."/>
            <person name="Sha Z."/>
            <person name="Zhou H."/>
            <person name="Xie M."/>
            <person name="Yu Q."/>
            <person name="Liu Y."/>
            <person name="Xiang H."/>
            <person name="Wang N."/>
            <person name="Wu K."/>
            <person name="Yang C."/>
            <person name="Zhou Q."/>
            <person name="Liao X."/>
            <person name="Yang L."/>
            <person name="Hu Q."/>
            <person name="Zhang J."/>
            <person name="Meng L."/>
            <person name="Jin L."/>
            <person name="Tian Y."/>
            <person name="Lian J."/>
            <person name="Yang J."/>
            <person name="Miao G."/>
            <person name="Liu S."/>
            <person name="Liang Z."/>
            <person name="Yan F."/>
            <person name="Li Y."/>
            <person name="Sun B."/>
            <person name="Zhang H."/>
            <person name="Zhang J."/>
            <person name="Zhu Y."/>
            <person name="Du M."/>
            <person name="Zhao Y."/>
            <person name="Schartl M."/>
            <person name="Tang Q."/>
            <person name="Wang J."/>
        </authorList>
    </citation>
    <scope>NUCLEOTIDE SEQUENCE</scope>
</reference>